<name>A0ABP1R6T6_9HEXA</name>
<feature type="region of interest" description="Disordered" evidence="1">
    <location>
        <begin position="221"/>
        <end position="248"/>
    </location>
</feature>
<feature type="chain" id="PRO_5045029710" evidence="2">
    <location>
        <begin position="26"/>
        <end position="248"/>
    </location>
</feature>
<feature type="compositionally biased region" description="Low complexity" evidence="1">
    <location>
        <begin position="222"/>
        <end position="232"/>
    </location>
</feature>
<evidence type="ECO:0000256" key="1">
    <source>
        <dbReference type="SAM" id="MobiDB-lite"/>
    </source>
</evidence>
<feature type="signal peptide" evidence="2">
    <location>
        <begin position="1"/>
        <end position="25"/>
    </location>
</feature>
<protein>
    <submittedName>
        <fullName evidence="3">Uncharacterized protein</fullName>
    </submittedName>
</protein>
<reference evidence="3 4" key="1">
    <citation type="submission" date="2024-08" db="EMBL/GenBank/DDBJ databases">
        <authorList>
            <person name="Cucini C."/>
            <person name="Frati F."/>
        </authorList>
    </citation>
    <scope>NUCLEOTIDE SEQUENCE [LARGE SCALE GENOMIC DNA]</scope>
</reference>
<evidence type="ECO:0000313" key="3">
    <source>
        <dbReference type="EMBL" id="CAL8118000.1"/>
    </source>
</evidence>
<dbReference type="Proteomes" id="UP001642540">
    <property type="component" value="Unassembled WGS sequence"/>
</dbReference>
<sequence>MGKLELFDIFACLLLLTSAIMTVEALESLQDVEEGSCGGVTFKAQENANITWLTSVHLPYLLGGSKYHLYHFIEYDFNMPLKEMSKYQFYYDACFRSYVNFSSSEAFIFGFNGQLSGRYLVNPTSEHGVLDFVPAVSTMGDEAKRHYVTLTDNKSFALFANCWLASDQRSWDVVSTEDSLSQETLKTIEEHLMSIGFDRNQFVFFNNDSCGSWDMSHRKGPPKGFRGRGTFPHNHHGRMSGRGRSWWK</sequence>
<evidence type="ECO:0000313" key="4">
    <source>
        <dbReference type="Proteomes" id="UP001642540"/>
    </source>
</evidence>
<keyword evidence="4" id="KW-1185">Reference proteome</keyword>
<dbReference type="InterPro" id="IPR012674">
    <property type="entry name" value="Calycin"/>
</dbReference>
<accession>A0ABP1R6T6</accession>
<keyword evidence="2" id="KW-0732">Signal</keyword>
<dbReference type="Gene3D" id="2.40.128.20">
    <property type="match status" value="1"/>
</dbReference>
<evidence type="ECO:0000256" key="2">
    <source>
        <dbReference type="SAM" id="SignalP"/>
    </source>
</evidence>
<dbReference type="SUPFAM" id="SSF50814">
    <property type="entry name" value="Lipocalins"/>
    <property type="match status" value="1"/>
</dbReference>
<proteinExistence type="predicted"/>
<comment type="caution">
    <text evidence="3">The sequence shown here is derived from an EMBL/GenBank/DDBJ whole genome shotgun (WGS) entry which is preliminary data.</text>
</comment>
<gene>
    <name evidence="3" type="ORF">ODALV1_LOCUS17937</name>
</gene>
<feature type="compositionally biased region" description="Basic residues" evidence="1">
    <location>
        <begin position="233"/>
        <end position="248"/>
    </location>
</feature>
<dbReference type="EMBL" id="CAXLJM020000057">
    <property type="protein sequence ID" value="CAL8118000.1"/>
    <property type="molecule type" value="Genomic_DNA"/>
</dbReference>
<dbReference type="EMBL" id="CAXLJM020000057">
    <property type="protein sequence ID" value="CAL8118002.1"/>
    <property type="molecule type" value="Genomic_DNA"/>
</dbReference>
<organism evidence="3 4">
    <name type="scientific">Orchesella dallaii</name>
    <dbReference type="NCBI Taxonomy" id="48710"/>
    <lineage>
        <taxon>Eukaryota</taxon>
        <taxon>Metazoa</taxon>
        <taxon>Ecdysozoa</taxon>
        <taxon>Arthropoda</taxon>
        <taxon>Hexapoda</taxon>
        <taxon>Collembola</taxon>
        <taxon>Entomobryomorpha</taxon>
        <taxon>Entomobryoidea</taxon>
        <taxon>Orchesellidae</taxon>
        <taxon>Orchesellinae</taxon>
        <taxon>Orchesella</taxon>
    </lineage>
</organism>